<dbReference type="KEGG" id="smir:SMM_1082"/>
<keyword evidence="2" id="KW-1185">Reference proteome</keyword>
<reference evidence="1 2" key="1">
    <citation type="submission" date="2013-09" db="EMBL/GenBank/DDBJ databases">
        <title>Complete genome sequence of Spiroplasma mirum suckling mouse cataract agent.</title>
        <authorList>
            <person name="Landry C.A."/>
            <person name="Bastian F.O."/>
            <person name="Thune R.L."/>
        </authorList>
    </citation>
    <scope>NUCLEOTIDE SEQUENCE [LARGE SCALE GENOMIC DNA]</scope>
    <source>
        <strain evidence="1 2">SMCA</strain>
    </source>
</reference>
<protein>
    <submittedName>
        <fullName evidence="1">Uncharacterized protein</fullName>
    </submittedName>
</protein>
<gene>
    <name evidence="1" type="ORF">P344_06445</name>
</gene>
<dbReference type="Proteomes" id="UP000019260">
    <property type="component" value="Chromosome"/>
</dbReference>
<dbReference type="STRING" id="838561.P344_06445"/>
<proteinExistence type="predicted"/>
<evidence type="ECO:0000313" key="1">
    <source>
        <dbReference type="EMBL" id="AHI58592.1"/>
    </source>
</evidence>
<sequence>MKRLFNDSEKLTLEFGPNIVQIRFINPDDVIVTDAYEINDFQIDLKVIPINNPQKQATKYSEIDTKVMVLQLPN</sequence>
<dbReference type="AlphaFoldDB" id="W0GQS6"/>
<dbReference type="PATRIC" id="fig|838561.3.peg.1236"/>
<dbReference type="EMBL" id="CP006720">
    <property type="protein sequence ID" value="AHI58592.1"/>
    <property type="molecule type" value="Genomic_DNA"/>
</dbReference>
<name>W0GQS6_9MOLU</name>
<accession>W0GQS6</accession>
<dbReference type="HOGENOM" id="CLU_2685990_0_0_14"/>
<evidence type="ECO:0000313" key="2">
    <source>
        <dbReference type="Proteomes" id="UP000019260"/>
    </source>
</evidence>
<organism evidence="1 2">
    <name type="scientific">Spiroplasma mirum ATCC 29335</name>
    <dbReference type="NCBI Taxonomy" id="838561"/>
    <lineage>
        <taxon>Bacteria</taxon>
        <taxon>Bacillati</taxon>
        <taxon>Mycoplasmatota</taxon>
        <taxon>Mollicutes</taxon>
        <taxon>Entomoplasmatales</taxon>
        <taxon>Spiroplasmataceae</taxon>
        <taxon>Spiroplasma</taxon>
    </lineage>
</organism>
<dbReference type="OrthoDB" id="390989at2"/>
<dbReference type="RefSeq" id="WP_025317817.1">
    <property type="nucleotide sequence ID" value="NZ_CP002082.1"/>
</dbReference>
<dbReference type="KEGG" id="smia:P344_06445"/>